<feature type="compositionally biased region" description="Basic and acidic residues" evidence="8">
    <location>
        <begin position="435"/>
        <end position="444"/>
    </location>
</feature>
<evidence type="ECO:0000256" key="8">
    <source>
        <dbReference type="SAM" id="MobiDB-lite"/>
    </source>
</evidence>
<dbReference type="OrthoDB" id="2849215at2759"/>
<keyword evidence="2" id="KW-0328">Glycosyltransferase</keyword>
<dbReference type="PANTHER" id="PTHR47844:SF1">
    <property type="entry name" value="EXOSTOSIN-LIKE 2"/>
    <property type="match status" value="1"/>
</dbReference>
<organism evidence="10 11">
    <name type="scientific">Laetiporus sulphureus 93-53</name>
    <dbReference type="NCBI Taxonomy" id="1314785"/>
    <lineage>
        <taxon>Eukaryota</taxon>
        <taxon>Fungi</taxon>
        <taxon>Dikarya</taxon>
        <taxon>Basidiomycota</taxon>
        <taxon>Agaricomycotina</taxon>
        <taxon>Agaricomycetes</taxon>
        <taxon>Polyporales</taxon>
        <taxon>Laetiporus</taxon>
    </lineage>
</organism>
<feature type="region of interest" description="Disordered" evidence="8">
    <location>
        <begin position="420"/>
        <end position="453"/>
    </location>
</feature>
<evidence type="ECO:0000256" key="2">
    <source>
        <dbReference type="ARBA" id="ARBA00022676"/>
    </source>
</evidence>
<dbReference type="PANTHER" id="PTHR47844">
    <property type="entry name" value="SYNTHASE CPS1, PUTATIVE (AFU_ORTHOLOGUE AFUA_7G02500)-RELATED"/>
    <property type="match status" value="1"/>
</dbReference>
<keyword evidence="11" id="KW-1185">Reference proteome</keyword>
<evidence type="ECO:0000256" key="4">
    <source>
        <dbReference type="ARBA" id="ARBA00022692"/>
    </source>
</evidence>
<keyword evidence="3 10" id="KW-0808">Transferase</keyword>
<protein>
    <submittedName>
        <fullName evidence="10">Glycosyltransferase family 2 protein</fullName>
    </submittedName>
</protein>
<dbReference type="InterPro" id="IPR052427">
    <property type="entry name" value="Glycosyltrans_GT2/GT47"/>
</dbReference>
<dbReference type="CDD" id="cd06434">
    <property type="entry name" value="GT2_HAS"/>
    <property type="match status" value="1"/>
</dbReference>
<name>A0A165D5A9_9APHY</name>
<keyword evidence="5 9" id="KW-1133">Transmembrane helix</keyword>
<dbReference type="Proteomes" id="UP000076871">
    <property type="component" value="Unassembled WGS sequence"/>
</dbReference>
<comment type="subcellular location">
    <subcellularLocation>
        <location evidence="1">Membrane</location>
    </subcellularLocation>
</comment>
<evidence type="ECO:0000313" key="11">
    <source>
        <dbReference type="Proteomes" id="UP000076871"/>
    </source>
</evidence>
<keyword evidence="4 9" id="KW-0812">Transmembrane</keyword>
<dbReference type="Gene3D" id="3.90.550.10">
    <property type="entry name" value="Spore Coat Polysaccharide Biosynthesis Protein SpsA, Chain A"/>
    <property type="match status" value="1"/>
</dbReference>
<dbReference type="Pfam" id="PF13641">
    <property type="entry name" value="Glyco_tranf_2_3"/>
    <property type="match status" value="1"/>
</dbReference>
<dbReference type="AlphaFoldDB" id="A0A165D5A9"/>
<sequence length="453" mass="51462">MLQLTSDHFPIFVPLGVIGFYRYLWYLIRIAAWSTYRPIPLPENPTYVASEDVTIIVPTIDAGEEFIEAAHTWLAGNPKEILIITEERMRGPLQALADAVDPAHIRVLTVPYANKRLQMAHGIHHATTDIIVFADDDALWPSTLLPYVLACFEDQRIGGVGTAQRVTPVRERMTVWEVLAAFRLSIRNIEIAASTHIDGGIPCLSGRTAAYRTVILKDPGFLHGFTHDYWLGKYQLNSGDDKFLTRWMVSHGWDTYVQCCREAELLSTMKPNWRFLKQVLRWTRNTWRSDLRSLFMERHIWTAHPYVAYTMVDKLVNPFTLLAGPCLVAYVTYKSTIPVDSGGYHLPPWNVVLSYLAWLLATRTAKLLPHLWYRPQDIIYVPAFIIFGYYFAIMKIYALLTLHETGWGTRAGIGDPTAATAAVDTQTNANTPGCAEKEKRRDPPPSEFPFPPV</sequence>
<dbReference type="InParanoid" id="A0A165D5A9"/>
<evidence type="ECO:0000313" key="10">
    <source>
        <dbReference type="EMBL" id="KZT04181.1"/>
    </source>
</evidence>
<evidence type="ECO:0000256" key="5">
    <source>
        <dbReference type="ARBA" id="ARBA00022989"/>
    </source>
</evidence>
<evidence type="ECO:0000256" key="3">
    <source>
        <dbReference type="ARBA" id="ARBA00022679"/>
    </source>
</evidence>
<dbReference type="SUPFAM" id="SSF53448">
    <property type="entry name" value="Nucleotide-diphospho-sugar transferases"/>
    <property type="match status" value="1"/>
</dbReference>
<dbReference type="GeneID" id="63818998"/>
<feature type="transmembrane region" description="Helical" evidence="9">
    <location>
        <begin position="379"/>
        <end position="400"/>
    </location>
</feature>
<feature type="transmembrane region" description="Helical" evidence="9">
    <location>
        <begin position="12"/>
        <end position="28"/>
    </location>
</feature>
<dbReference type="RefSeq" id="XP_040761921.1">
    <property type="nucleotide sequence ID" value="XM_040901967.1"/>
</dbReference>
<accession>A0A165D5A9</accession>
<gene>
    <name evidence="10" type="ORF">LAESUDRAFT_313245</name>
</gene>
<proteinExistence type="predicted"/>
<keyword evidence="7" id="KW-0325">Glycoprotein</keyword>
<dbReference type="GO" id="GO:0016757">
    <property type="term" value="F:glycosyltransferase activity"/>
    <property type="evidence" value="ECO:0007669"/>
    <property type="project" value="UniProtKB-KW"/>
</dbReference>
<dbReference type="EMBL" id="KV427638">
    <property type="protein sequence ID" value="KZT04181.1"/>
    <property type="molecule type" value="Genomic_DNA"/>
</dbReference>
<keyword evidence="6 9" id="KW-0472">Membrane</keyword>
<evidence type="ECO:0000256" key="9">
    <source>
        <dbReference type="SAM" id="Phobius"/>
    </source>
</evidence>
<evidence type="ECO:0000256" key="6">
    <source>
        <dbReference type="ARBA" id="ARBA00023136"/>
    </source>
</evidence>
<feature type="transmembrane region" description="Helical" evidence="9">
    <location>
        <begin position="315"/>
        <end position="333"/>
    </location>
</feature>
<evidence type="ECO:0000256" key="1">
    <source>
        <dbReference type="ARBA" id="ARBA00004370"/>
    </source>
</evidence>
<dbReference type="InterPro" id="IPR029044">
    <property type="entry name" value="Nucleotide-diphossugar_trans"/>
</dbReference>
<reference evidence="10 11" key="1">
    <citation type="journal article" date="2016" name="Mol. Biol. Evol.">
        <title>Comparative Genomics of Early-Diverging Mushroom-Forming Fungi Provides Insights into the Origins of Lignocellulose Decay Capabilities.</title>
        <authorList>
            <person name="Nagy L.G."/>
            <person name="Riley R."/>
            <person name="Tritt A."/>
            <person name="Adam C."/>
            <person name="Daum C."/>
            <person name="Floudas D."/>
            <person name="Sun H."/>
            <person name="Yadav J.S."/>
            <person name="Pangilinan J."/>
            <person name="Larsson K.H."/>
            <person name="Matsuura K."/>
            <person name="Barry K."/>
            <person name="Labutti K."/>
            <person name="Kuo R."/>
            <person name="Ohm R.A."/>
            <person name="Bhattacharya S.S."/>
            <person name="Shirouzu T."/>
            <person name="Yoshinaga Y."/>
            <person name="Martin F.M."/>
            <person name="Grigoriev I.V."/>
            <person name="Hibbett D.S."/>
        </authorList>
    </citation>
    <scope>NUCLEOTIDE SEQUENCE [LARGE SCALE GENOMIC DNA]</scope>
    <source>
        <strain evidence="10 11">93-53</strain>
    </source>
</reference>
<dbReference type="GO" id="GO:0016020">
    <property type="term" value="C:membrane"/>
    <property type="evidence" value="ECO:0007669"/>
    <property type="project" value="UniProtKB-SubCell"/>
</dbReference>
<dbReference type="STRING" id="1314785.A0A165D5A9"/>
<evidence type="ECO:0000256" key="7">
    <source>
        <dbReference type="ARBA" id="ARBA00023180"/>
    </source>
</evidence>